<name>A0ABS9KWJ1_9BACT</name>
<evidence type="ECO:0008006" key="3">
    <source>
        <dbReference type="Google" id="ProtNLM"/>
    </source>
</evidence>
<dbReference type="Proteomes" id="UP001165367">
    <property type="component" value="Unassembled WGS sequence"/>
</dbReference>
<comment type="caution">
    <text evidence="1">The sequence shown here is derived from an EMBL/GenBank/DDBJ whole genome shotgun (WGS) entry which is preliminary data.</text>
</comment>
<dbReference type="RefSeq" id="WP_237875251.1">
    <property type="nucleotide sequence ID" value="NZ_JAKLTR010000015.1"/>
</dbReference>
<proteinExistence type="predicted"/>
<accession>A0ABS9KWJ1</accession>
<protein>
    <recommendedName>
        <fullName evidence="3">DUF2946 domain-containing protein</fullName>
    </recommendedName>
</protein>
<evidence type="ECO:0000313" key="2">
    <source>
        <dbReference type="Proteomes" id="UP001165367"/>
    </source>
</evidence>
<organism evidence="1 2">
    <name type="scientific">Terrimonas ginsenosidimutans</name>
    <dbReference type="NCBI Taxonomy" id="2908004"/>
    <lineage>
        <taxon>Bacteria</taxon>
        <taxon>Pseudomonadati</taxon>
        <taxon>Bacteroidota</taxon>
        <taxon>Chitinophagia</taxon>
        <taxon>Chitinophagales</taxon>
        <taxon>Chitinophagaceae</taxon>
        <taxon>Terrimonas</taxon>
    </lineage>
</organism>
<gene>
    <name evidence="1" type="ORF">LZZ85_20615</name>
</gene>
<sequence length="112" mass="12672">MRKNQTIRAILGSFLLLIFLTGITPKRYWHDLLADHSDVLASVNQSDELQINQAGFNCDCNTLVATSPFTETIETFLEIPFLVHEQHHLVSASQLYHSDLTYYSLRGPPAIV</sequence>
<reference evidence="1" key="1">
    <citation type="submission" date="2022-01" db="EMBL/GenBank/DDBJ databases">
        <authorList>
            <person name="Jo J.-H."/>
            <person name="Im W.-T."/>
        </authorList>
    </citation>
    <scope>NUCLEOTIDE SEQUENCE</scope>
    <source>
        <strain evidence="1">NA20</strain>
    </source>
</reference>
<evidence type="ECO:0000313" key="1">
    <source>
        <dbReference type="EMBL" id="MCG2616714.1"/>
    </source>
</evidence>
<keyword evidence="2" id="KW-1185">Reference proteome</keyword>
<dbReference type="EMBL" id="JAKLTR010000015">
    <property type="protein sequence ID" value="MCG2616714.1"/>
    <property type="molecule type" value="Genomic_DNA"/>
</dbReference>